<evidence type="ECO:0000313" key="4">
    <source>
        <dbReference type="Proteomes" id="UP001552594"/>
    </source>
</evidence>
<gene>
    <name evidence="3" type="ORF">AB0L16_01650</name>
</gene>
<feature type="region of interest" description="Disordered" evidence="1">
    <location>
        <begin position="149"/>
        <end position="173"/>
    </location>
</feature>
<keyword evidence="4" id="KW-1185">Reference proteome</keyword>
<feature type="domain" description="Coenzyme Q-binding protein COQ10 START" evidence="2">
    <location>
        <begin position="13"/>
        <end position="130"/>
    </location>
</feature>
<comment type="caution">
    <text evidence="3">The sequence shown here is derived from an EMBL/GenBank/DDBJ whole genome shotgun (WGS) entry which is preliminary data.</text>
</comment>
<dbReference type="Pfam" id="PF03364">
    <property type="entry name" value="Polyketide_cyc"/>
    <property type="match status" value="1"/>
</dbReference>
<dbReference type="Proteomes" id="UP001552594">
    <property type="component" value="Unassembled WGS sequence"/>
</dbReference>
<proteinExistence type="predicted"/>
<dbReference type="RefSeq" id="WP_109281205.1">
    <property type="nucleotide sequence ID" value="NZ_JBFAUK010000001.1"/>
</dbReference>
<dbReference type="Gene3D" id="3.30.530.20">
    <property type="match status" value="1"/>
</dbReference>
<evidence type="ECO:0000313" key="3">
    <source>
        <dbReference type="EMBL" id="MEV5505170.1"/>
    </source>
</evidence>
<organism evidence="3 4">
    <name type="scientific">Streptomyces orinoci</name>
    <name type="common">Streptoverticillium orinoci</name>
    <dbReference type="NCBI Taxonomy" id="67339"/>
    <lineage>
        <taxon>Bacteria</taxon>
        <taxon>Bacillati</taxon>
        <taxon>Actinomycetota</taxon>
        <taxon>Actinomycetes</taxon>
        <taxon>Kitasatosporales</taxon>
        <taxon>Streptomycetaceae</taxon>
        <taxon>Streptomyces</taxon>
    </lineage>
</organism>
<reference evidence="3 4" key="1">
    <citation type="submission" date="2024-06" db="EMBL/GenBank/DDBJ databases">
        <title>The Natural Products Discovery Center: Release of the First 8490 Sequenced Strains for Exploring Actinobacteria Biosynthetic Diversity.</title>
        <authorList>
            <person name="Kalkreuter E."/>
            <person name="Kautsar S.A."/>
            <person name="Yang D."/>
            <person name="Bader C.D."/>
            <person name="Teijaro C.N."/>
            <person name="Fluegel L."/>
            <person name="Davis C.M."/>
            <person name="Simpson J.R."/>
            <person name="Lauterbach L."/>
            <person name="Steele A.D."/>
            <person name="Gui C."/>
            <person name="Meng S."/>
            <person name="Li G."/>
            <person name="Viehrig K."/>
            <person name="Ye F."/>
            <person name="Su P."/>
            <person name="Kiefer A.F."/>
            <person name="Nichols A."/>
            <person name="Cepeda A.J."/>
            <person name="Yan W."/>
            <person name="Fan B."/>
            <person name="Jiang Y."/>
            <person name="Adhikari A."/>
            <person name="Zheng C.-J."/>
            <person name="Schuster L."/>
            <person name="Cowan T.M."/>
            <person name="Smanski M.J."/>
            <person name="Chevrette M.G."/>
            <person name="De Carvalho L.P.S."/>
            <person name="Shen B."/>
        </authorList>
    </citation>
    <scope>NUCLEOTIDE SEQUENCE [LARGE SCALE GENOMIC DNA]</scope>
    <source>
        <strain evidence="3 4">NPDC052347</strain>
    </source>
</reference>
<evidence type="ECO:0000259" key="2">
    <source>
        <dbReference type="Pfam" id="PF03364"/>
    </source>
</evidence>
<accession>A0ABV3JQV0</accession>
<dbReference type="SUPFAM" id="SSF55961">
    <property type="entry name" value="Bet v1-like"/>
    <property type="match status" value="1"/>
</dbReference>
<evidence type="ECO:0000256" key="1">
    <source>
        <dbReference type="SAM" id="MobiDB-lite"/>
    </source>
</evidence>
<name>A0ABV3JQV0_STRON</name>
<dbReference type="EMBL" id="JBFAUK010000001">
    <property type="protein sequence ID" value="MEV5505170.1"/>
    <property type="molecule type" value="Genomic_DNA"/>
</dbReference>
<protein>
    <submittedName>
        <fullName evidence="3">SRPBCC family protein</fullName>
    </submittedName>
</protein>
<dbReference type="InterPro" id="IPR005031">
    <property type="entry name" value="COQ10_START"/>
</dbReference>
<sequence>MRQVRTTGVAKGRSAAELYPVICDFPRYPELTDAVLRVDTEDFGDGRAGCSWEVKFRRGILKWTEEERFDAARHRVEFTLRDGDLDHLTGHWQLRDEEGGCRVEFACEFDMGIPTLADVIEPIAAQTLGDYIAVILRALVGEIEIQAGTESGTEPGAGPGADRPTAADDGGRR</sequence>
<dbReference type="InterPro" id="IPR023393">
    <property type="entry name" value="START-like_dom_sf"/>
</dbReference>